<dbReference type="RefSeq" id="WP_213171706.1">
    <property type="nucleotide sequence ID" value="NZ_CP070496.1"/>
</dbReference>
<evidence type="ECO:0000256" key="11">
    <source>
        <dbReference type="ARBA" id="ARBA00023136"/>
    </source>
</evidence>
<keyword evidence="11 14" id="KW-0472">Membrane</keyword>
<name>A0A895XK32_9ACTN</name>
<keyword evidence="6" id="KW-0808">Transferase</keyword>
<keyword evidence="5" id="KW-0597">Phosphoprotein</keyword>
<keyword evidence="17" id="KW-1185">Reference proteome</keyword>
<dbReference type="CDD" id="cd00075">
    <property type="entry name" value="HATPase"/>
    <property type="match status" value="1"/>
</dbReference>
<reference evidence="16" key="1">
    <citation type="submission" date="2021-02" db="EMBL/GenBank/DDBJ databases">
        <title>Natronoglycomyces albus gen. nov., sp. nov, a haloalkaliphilic actinobacterium from a soda solonchak soil.</title>
        <authorList>
            <person name="Sorokin D.Y."/>
            <person name="Khijniak T.V."/>
            <person name="Zakharycheva A.P."/>
            <person name="Boueva O.V."/>
            <person name="Ariskina E.V."/>
            <person name="Hahnke R.L."/>
            <person name="Bunk B."/>
            <person name="Sproer C."/>
            <person name="Schumann P."/>
            <person name="Evtushenko L.I."/>
            <person name="Kublanov I.V."/>
        </authorList>
    </citation>
    <scope>NUCLEOTIDE SEQUENCE</scope>
    <source>
        <strain evidence="16">DSM 106290</strain>
    </source>
</reference>
<evidence type="ECO:0000256" key="1">
    <source>
        <dbReference type="ARBA" id="ARBA00000085"/>
    </source>
</evidence>
<keyword evidence="14" id="KW-0812">Transmembrane</keyword>
<evidence type="ECO:0000313" key="16">
    <source>
        <dbReference type="EMBL" id="QSB05694.1"/>
    </source>
</evidence>
<dbReference type="CDD" id="cd00082">
    <property type="entry name" value="HisKA"/>
    <property type="match status" value="1"/>
</dbReference>
<feature type="compositionally biased region" description="Polar residues" evidence="13">
    <location>
        <begin position="418"/>
        <end position="433"/>
    </location>
</feature>
<dbReference type="GO" id="GO:0005524">
    <property type="term" value="F:ATP binding"/>
    <property type="evidence" value="ECO:0007669"/>
    <property type="project" value="UniProtKB-KW"/>
</dbReference>
<dbReference type="EC" id="2.7.13.3" evidence="3"/>
<keyword evidence="8 16" id="KW-0418">Kinase</keyword>
<evidence type="ECO:0000256" key="2">
    <source>
        <dbReference type="ARBA" id="ARBA00004236"/>
    </source>
</evidence>
<feature type="region of interest" description="Disordered" evidence="13">
    <location>
        <begin position="1"/>
        <end position="22"/>
    </location>
</feature>
<feature type="region of interest" description="Disordered" evidence="13">
    <location>
        <begin position="53"/>
        <end position="77"/>
    </location>
</feature>
<dbReference type="PRINTS" id="PR00344">
    <property type="entry name" value="BCTRLSENSOR"/>
</dbReference>
<proteinExistence type="predicted"/>
<gene>
    <name evidence="16" type="ORF">JQS30_01840</name>
</gene>
<comment type="catalytic activity">
    <reaction evidence="1">
        <text>ATP + protein L-histidine = ADP + protein N-phospho-L-histidine.</text>
        <dbReference type="EC" id="2.7.13.3"/>
    </reaction>
</comment>
<dbReference type="SMART" id="SM00387">
    <property type="entry name" value="HATPase_c"/>
    <property type="match status" value="1"/>
</dbReference>
<dbReference type="SUPFAM" id="SSF55785">
    <property type="entry name" value="PYP-like sensor domain (PAS domain)"/>
    <property type="match status" value="1"/>
</dbReference>
<dbReference type="InterPro" id="IPR050351">
    <property type="entry name" value="BphY/WalK/GraS-like"/>
</dbReference>
<dbReference type="FunFam" id="3.30.565.10:FF:000006">
    <property type="entry name" value="Sensor histidine kinase WalK"/>
    <property type="match status" value="1"/>
</dbReference>
<protein>
    <recommendedName>
        <fullName evidence="12">Sensor-like histidine kinase SenX3</fullName>
        <ecNumber evidence="3">2.7.13.3</ecNumber>
    </recommendedName>
</protein>
<dbReference type="AlphaFoldDB" id="A0A895XK32"/>
<dbReference type="GO" id="GO:0005886">
    <property type="term" value="C:plasma membrane"/>
    <property type="evidence" value="ECO:0007669"/>
    <property type="project" value="UniProtKB-SubCell"/>
</dbReference>
<dbReference type="EMBL" id="CP070496">
    <property type="protein sequence ID" value="QSB05694.1"/>
    <property type="molecule type" value="Genomic_DNA"/>
</dbReference>
<dbReference type="FunFam" id="1.10.287.130:FF:000008">
    <property type="entry name" value="Two-component sensor histidine kinase"/>
    <property type="match status" value="1"/>
</dbReference>
<dbReference type="KEGG" id="nav:JQS30_01840"/>
<dbReference type="SUPFAM" id="SSF55874">
    <property type="entry name" value="ATPase domain of HSP90 chaperone/DNA topoisomerase II/histidine kinase"/>
    <property type="match status" value="1"/>
</dbReference>
<dbReference type="InterPro" id="IPR036890">
    <property type="entry name" value="HATPase_C_sf"/>
</dbReference>
<evidence type="ECO:0000256" key="13">
    <source>
        <dbReference type="SAM" id="MobiDB-lite"/>
    </source>
</evidence>
<dbReference type="GO" id="GO:0000155">
    <property type="term" value="F:phosphorelay sensor kinase activity"/>
    <property type="evidence" value="ECO:0007669"/>
    <property type="project" value="InterPro"/>
</dbReference>
<dbReference type="InterPro" id="IPR003661">
    <property type="entry name" value="HisK_dim/P_dom"/>
</dbReference>
<evidence type="ECO:0000256" key="12">
    <source>
        <dbReference type="ARBA" id="ARBA00039401"/>
    </source>
</evidence>
<dbReference type="InterPro" id="IPR004358">
    <property type="entry name" value="Sig_transdc_His_kin-like_C"/>
</dbReference>
<keyword evidence="7" id="KW-0547">Nucleotide-binding</keyword>
<keyword evidence="9" id="KW-0067">ATP-binding</keyword>
<evidence type="ECO:0000256" key="8">
    <source>
        <dbReference type="ARBA" id="ARBA00022777"/>
    </source>
</evidence>
<dbReference type="Pfam" id="PF02518">
    <property type="entry name" value="HATPase_c"/>
    <property type="match status" value="1"/>
</dbReference>
<dbReference type="InterPro" id="IPR036097">
    <property type="entry name" value="HisK_dim/P_sf"/>
</dbReference>
<feature type="region of interest" description="Disordered" evidence="13">
    <location>
        <begin position="415"/>
        <end position="441"/>
    </location>
</feature>
<evidence type="ECO:0000256" key="3">
    <source>
        <dbReference type="ARBA" id="ARBA00012438"/>
    </source>
</evidence>
<dbReference type="SUPFAM" id="SSF47384">
    <property type="entry name" value="Homodimeric domain of signal transducing histidine kinase"/>
    <property type="match status" value="1"/>
</dbReference>
<dbReference type="GO" id="GO:0016036">
    <property type="term" value="P:cellular response to phosphate starvation"/>
    <property type="evidence" value="ECO:0007669"/>
    <property type="project" value="TreeGrafter"/>
</dbReference>
<dbReference type="Gene3D" id="3.30.450.20">
    <property type="entry name" value="PAS domain"/>
    <property type="match status" value="1"/>
</dbReference>
<feature type="transmembrane region" description="Helical" evidence="14">
    <location>
        <begin position="23"/>
        <end position="44"/>
    </location>
</feature>
<organism evidence="16 17">
    <name type="scientific">Natronoglycomyces albus</name>
    <dbReference type="NCBI Taxonomy" id="2811108"/>
    <lineage>
        <taxon>Bacteria</taxon>
        <taxon>Bacillati</taxon>
        <taxon>Actinomycetota</taxon>
        <taxon>Actinomycetes</taxon>
        <taxon>Glycomycetales</taxon>
        <taxon>Glycomycetaceae</taxon>
        <taxon>Natronoglycomyces</taxon>
    </lineage>
</organism>
<evidence type="ECO:0000313" key="17">
    <source>
        <dbReference type="Proteomes" id="UP000662939"/>
    </source>
</evidence>
<evidence type="ECO:0000256" key="4">
    <source>
        <dbReference type="ARBA" id="ARBA00022475"/>
    </source>
</evidence>
<dbReference type="InterPro" id="IPR035965">
    <property type="entry name" value="PAS-like_dom_sf"/>
</dbReference>
<dbReference type="Gene3D" id="3.30.565.10">
    <property type="entry name" value="Histidine kinase-like ATPase, C-terminal domain"/>
    <property type="match status" value="1"/>
</dbReference>
<evidence type="ECO:0000259" key="15">
    <source>
        <dbReference type="PROSITE" id="PS50109"/>
    </source>
</evidence>
<dbReference type="SMART" id="SM00388">
    <property type="entry name" value="HisKA"/>
    <property type="match status" value="1"/>
</dbReference>
<evidence type="ECO:0000256" key="14">
    <source>
        <dbReference type="SAM" id="Phobius"/>
    </source>
</evidence>
<dbReference type="Gene3D" id="1.10.287.130">
    <property type="match status" value="1"/>
</dbReference>
<dbReference type="PANTHER" id="PTHR45453:SF1">
    <property type="entry name" value="PHOSPHATE REGULON SENSOR PROTEIN PHOR"/>
    <property type="match status" value="1"/>
</dbReference>
<keyword evidence="4" id="KW-1003">Cell membrane</keyword>
<dbReference type="InterPro" id="IPR005467">
    <property type="entry name" value="His_kinase_dom"/>
</dbReference>
<evidence type="ECO:0000256" key="9">
    <source>
        <dbReference type="ARBA" id="ARBA00022840"/>
    </source>
</evidence>
<dbReference type="Pfam" id="PF00512">
    <property type="entry name" value="HisKA"/>
    <property type="match status" value="1"/>
</dbReference>
<evidence type="ECO:0000256" key="10">
    <source>
        <dbReference type="ARBA" id="ARBA00023012"/>
    </source>
</evidence>
<evidence type="ECO:0000256" key="6">
    <source>
        <dbReference type="ARBA" id="ARBA00022679"/>
    </source>
</evidence>
<evidence type="ECO:0000256" key="5">
    <source>
        <dbReference type="ARBA" id="ARBA00022553"/>
    </source>
</evidence>
<accession>A0A895XK32</accession>
<sequence length="441" mass="46962">MVKRQRARTAKTPSSAGEDQRGAALRSVTVGLIAGAASASVAILRRRNRAPAAEVRSRSGLGGPDKPRRATVSAGSYEPPRFNSALDALRSGIVVVDAGGTVTYANLTAENLGLIDEDKLSFLALRALVAQVRRSGRVRDTELEVAAPEMGDPIAVRARITPLPDEAAVIELTDISELHRVEAVRRDFVANVSHELKTPVGALQVLAEALQEATADPDAAERFAARIQKEATRIGHLVQDLLVLSRLQGAEPLPAPQPVAVDRLISDAFDQCRVLAEDKGIRLQRDGLEGIEVTGSESQLVTAVKNLVHNAISYSPEETTVTVRVGVAVPQNQVAKARTICISVADEGIGIAQENLDRIFERFYRVDSARSRATGGTGLGLAIVKHIAVNHGGRIEVSSMPEVGTTFTLMLPERTVNADRSSPTADEINTSEKSAGPTKEG</sequence>
<keyword evidence="14" id="KW-1133">Transmembrane helix</keyword>
<dbReference type="PROSITE" id="PS50109">
    <property type="entry name" value="HIS_KIN"/>
    <property type="match status" value="1"/>
</dbReference>
<dbReference type="InterPro" id="IPR003594">
    <property type="entry name" value="HATPase_dom"/>
</dbReference>
<dbReference type="PANTHER" id="PTHR45453">
    <property type="entry name" value="PHOSPHATE REGULON SENSOR PROTEIN PHOR"/>
    <property type="match status" value="1"/>
</dbReference>
<feature type="domain" description="Histidine kinase" evidence="15">
    <location>
        <begin position="191"/>
        <end position="415"/>
    </location>
</feature>
<evidence type="ECO:0000256" key="7">
    <source>
        <dbReference type="ARBA" id="ARBA00022741"/>
    </source>
</evidence>
<comment type="subcellular location">
    <subcellularLocation>
        <location evidence="2">Cell membrane</location>
    </subcellularLocation>
</comment>
<dbReference type="Proteomes" id="UP000662939">
    <property type="component" value="Chromosome"/>
</dbReference>
<dbReference type="CDD" id="cd00130">
    <property type="entry name" value="PAS"/>
    <property type="match status" value="1"/>
</dbReference>
<dbReference type="InterPro" id="IPR000014">
    <property type="entry name" value="PAS"/>
</dbReference>
<dbReference type="GO" id="GO:0004721">
    <property type="term" value="F:phosphoprotein phosphatase activity"/>
    <property type="evidence" value="ECO:0007669"/>
    <property type="project" value="TreeGrafter"/>
</dbReference>
<keyword evidence="10" id="KW-0902">Two-component regulatory system</keyword>